<accession>A0ACC1NX46</accession>
<keyword evidence="2" id="KW-1185">Reference proteome</keyword>
<proteinExistence type="predicted"/>
<dbReference type="EMBL" id="JANJQO010000026">
    <property type="protein sequence ID" value="KAJ2983515.1"/>
    <property type="molecule type" value="Genomic_DNA"/>
</dbReference>
<evidence type="ECO:0000313" key="1">
    <source>
        <dbReference type="EMBL" id="KAJ2983515.1"/>
    </source>
</evidence>
<reference evidence="1" key="1">
    <citation type="submission" date="2022-08" db="EMBL/GenBank/DDBJ databases">
        <title>Genome Sequence of Lecanicillium fungicola.</title>
        <authorList>
            <person name="Buettner E."/>
        </authorList>
    </citation>
    <scope>NUCLEOTIDE SEQUENCE</scope>
    <source>
        <strain evidence="1">Babe33</strain>
    </source>
</reference>
<name>A0ACC1NX46_9HYPO</name>
<dbReference type="Proteomes" id="UP001143910">
    <property type="component" value="Unassembled WGS sequence"/>
</dbReference>
<sequence length="307" mass="33826">MSAQFQGRRIALFGASGQLGAPTLKALLAQGIHSITIIKRQESTNSTPLGVTAIEGDITNEQFLTTVLKGQDVVLLMPPMAHLDVQMTFIRAAARVGVPYIFPSEFGSDPFAKQLIQENELLRKKKAIRDLIEELGISSWISITSGVWLDFTLKLGLWDIDHRLRKATIWRGADGKASLSSVSNAAKTIASVLALPEVELAKYRNRAFYMPMWHLTQREILDGVQGATGTTDADWDITIKDLDEVSTENEARIRAGDMMGFFSKFVVTHVMNGYGGDFSDKVISKDIEKLGLQDQDIVEAIGEVISK</sequence>
<evidence type="ECO:0000313" key="2">
    <source>
        <dbReference type="Proteomes" id="UP001143910"/>
    </source>
</evidence>
<comment type="caution">
    <text evidence="1">The sequence shown here is derived from an EMBL/GenBank/DDBJ whole genome shotgun (WGS) entry which is preliminary data.</text>
</comment>
<protein>
    <submittedName>
        <fullName evidence="1">Uncharacterized protein</fullName>
    </submittedName>
</protein>
<gene>
    <name evidence="1" type="ORF">NQ176_g642</name>
</gene>
<organism evidence="1 2">
    <name type="scientific">Zarea fungicola</name>
    <dbReference type="NCBI Taxonomy" id="93591"/>
    <lineage>
        <taxon>Eukaryota</taxon>
        <taxon>Fungi</taxon>
        <taxon>Dikarya</taxon>
        <taxon>Ascomycota</taxon>
        <taxon>Pezizomycotina</taxon>
        <taxon>Sordariomycetes</taxon>
        <taxon>Hypocreomycetidae</taxon>
        <taxon>Hypocreales</taxon>
        <taxon>Cordycipitaceae</taxon>
        <taxon>Zarea</taxon>
    </lineage>
</organism>